<dbReference type="AlphaFoldDB" id="A0A1Y1M7S3"/>
<proteinExistence type="predicted"/>
<dbReference type="PANTHER" id="PTHR11439:SF483">
    <property type="entry name" value="PEPTIDE SYNTHASE GLIP-LIKE, PUTATIVE (AFU_ORTHOLOGUE AFUA_3G12920)-RELATED"/>
    <property type="match status" value="1"/>
</dbReference>
<name>A0A1Y1M7S3_PHOPY</name>
<accession>A0A1Y1M7S3</accession>
<evidence type="ECO:0008006" key="2">
    <source>
        <dbReference type="Google" id="ProtNLM"/>
    </source>
</evidence>
<protein>
    <recommendedName>
        <fullName evidence="2">Reverse transcriptase Ty1/copia-type domain-containing protein</fullName>
    </recommendedName>
</protein>
<reference evidence="1" key="1">
    <citation type="journal article" date="2016" name="Sci. Rep.">
        <title>Molecular characterization of firefly nuptial gifts: a multi-omics approach sheds light on postcopulatory sexual selection.</title>
        <authorList>
            <person name="Al-Wathiqui N."/>
            <person name="Fallon T.R."/>
            <person name="South A."/>
            <person name="Weng J.K."/>
            <person name="Lewis S.M."/>
        </authorList>
    </citation>
    <scope>NUCLEOTIDE SEQUENCE</scope>
</reference>
<organism evidence="1">
    <name type="scientific">Photinus pyralis</name>
    <name type="common">Common eastern firefly</name>
    <name type="synonym">Lampyris pyralis</name>
    <dbReference type="NCBI Taxonomy" id="7054"/>
    <lineage>
        <taxon>Eukaryota</taxon>
        <taxon>Metazoa</taxon>
        <taxon>Ecdysozoa</taxon>
        <taxon>Arthropoda</taxon>
        <taxon>Hexapoda</taxon>
        <taxon>Insecta</taxon>
        <taxon>Pterygota</taxon>
        <taxon>Neoptera</taxon>
        <taxon>Endopterygota</taxon>
        <taxon>Coleoptera</taxon>
        <taxon>Polyphaga</taxon>
        <taxon>Elateriformia</taxon>
        <taxon>Elateroidea</taxon>
        <taxon>Lampyridae</taxon>
        <taxon>Lampyrinae</taxon>
        <taxon>Photinus</taxon>
    </lineage>
</organism>
<sequence length="300" mass="34868">MSNFEMRDLLPNACKEITLCFLGLNIIKTKTTLFANQKDLICKVLCKFGMNECKSLSTPIQRNLNLRVTDVCDENLPYRQLVGHLMYIMLGSRPDLCFAITYFSQFQNNFNREHWVYLKNVLKYLKSTENYALKFEKSTDKTTNSVFSAFVDADFASDITDRKSISGYCIKMFGNIIFWKSKKQVTVALSSCEAEYVALANCVMECNFLSQLLNEISNYSIYPINIYEDNQSCIKMAETLETKRTKHIDVKHHYIRDCIDKNKIVLNYIPTNEQEADIFTKGLPTVKFKYFRDKLKILNV</sequence>
<dbReference type="PANTHER" id="PTHR11439">
    <property type="entry name" value="GAG-POL-RELATED RETROTRANSPOSON"/>
    <property type="match status" value="1"/>
</dbReference>
<evidence type="ECO:0000313" key="1">
    <source>
        <dbReference type="EMBL" id="JAV79966.1"/>
    </source>
</evidence>
<dbReference type="EMBL" id="GEZM01042286">
    <property type="protein sequence ID" value="JAV79966.1"/>
    <property type="molecule type" value="Transcribed_RNA"/>
</dbReference>
<dbReference type="CDD" id="cd09272">
    <property type="entry name" value="RNase_HI_RT_Ty1"/>
    <property type="match status" value="1"/>
</dbReference>